<dbReference type="OrthoDB" id="3395834at2"/>
<proteinExistence type="predicted"/>
<protein>
    <recommendedName>
        <fullName evidence="2">4-oxalocrotonate tautomerase-like domain-containing protein</fullName>
    </recommendedName>
</protein>
<dbReference type="InterPro" id="IPR004370">
    <property type="entry name" value="4-OT-like_dom"/>
</dbReference>
<dbReference type="GO" id="GO:0016853">
    <property type="term" value="F:isomerase activity"/>
    <property type="evidence" value="ECO:0007669"/>
    <property type="project" value="UniProtKB-KW"/>
</dbReference>
<dbReference type="InterPro" id="IPR014347">
    <property type="entry name" value="Tautomerase/MIF_sf"/>
</dbReference>
<evidence type="ECO:0000256" key="1">
    <source>
        <dbReference type="ARBA" id="ARBA00023235"/>
    </source>
</evidence>
<dbReference type="EMBL" id="NRHC01000076">
    <property type="protein sequence ID" value="RIY31838.1"/>
    <property type="molecule type" value="Genomic_DNA"/>
</dbReference>
<dbReference type="Proteomes" id="UP000265691">
    <property type="component" value="Unassembled WGS sequence"/>
</dbReference>
<comment type="caution">
    <text evidence="3">The sequence shown here is derived from an EMBL/GenBank/DDBJ whole genome shotgun (WGS) entry which is preliminary data.</text>
</comment>
<dbReference type="Gene3D" id="3.30.429.10">
    <property type="entry name" value="Macrophage Migration Inhibitory Factor"/>
    <property type="match status" value="1"/>
</dbReference>
<dbReference type="Pfam" id="PF01361">
    <property type="entry name" value="Tautomerase"/>
    <property type="match status" value="1"/>
</dbReference>
<reference evidence="3 4" key="1">
    <citation type="submission" date="2017-08" db="EMBL/GenBank/DDBJ databases">
        <title>Reclassification of Bisgaard taxon 37 and 44.</title>
        <authorList>
            <person name="Christensen H."/>
        </authorList>
    </citation>
    <scope>NUCLEOTIDE SEQUENCE [LARGE SCALE GENOMIC DNA]</scope>
    <source>
        <strain evidence="3 4">B96_3</strain>
    </source>
</reference>
<dbReference type="RefSeq" id="WP_119525452.1">
    <property type="nucleotide sequence ID" value="NZ_NRHC01000076.1"/>
</dbReference>
<gene>
    <name evidence="3" type="ORF">CKF54_05955</name>
</gene>
<keyword evidence="1" id="KW-0413">Isomerase</keyword>
<keyword evidence="4" id="KW-1185">Reference proteome</keyword>
<evidence type="ECO:0000313" key="4">
    <source>
        <dbReference type="Proteomes" id="UP000265691"/>
    </source>
</evidence>
<feature type="domain" description="4-oxalocrotonate tautomerase-like" evidence="2">
    <location>
        <begin position="2"/>
        <end position="53"/>
    </location>
</feature>
<dbReference type="NCBIfam" id="NF002324">
    <property type="entry name" value="PRK01271.1"/>
    <property type="match status" value="1"/>
</dbReference>
<dbReference type="AlphaFoldDB" id="A0A3A1Y3P0"/>
<organism evidence="3 4">
    <name type="scientific">Psittacicella hinzii</name>
    <dbReference type="NCBI Taxonomy" id="2028575"/>
    <lineage>
        <taxon>Bacteria</taxon>
        <taxon>Pseudomonadati</taxon>
        <taxon>Pseudomonadota</taxon>
        <taxon>Gammaproteobacteria</taxon>
        <taxon>Pasteurellales</taxon>
        <taxon>Psittacicellaceae</taxon>
        <taxon>Psittacicella</taxon>
    </lineage>
</organism>
<evidence type="ECO:0000313" key="3">
    <source>
        <dbReference type="EMBL" id="RIY31838.1"/>
    </source>
</evidence>
<dbReference type="SUPFAM" id="SSF55331">
    <property type="entry name" value="Tautomerase/MIF"/>
    <property type="match status" value="1"/>
</dbReference>
<accession>A0A3A1Y3P0</accession>
<sequence>MPHITIKAFPRNLSAEQLAKLEEAVTQVIKEQLNATDQSISIDYVEYDPATWQEEVVAVEIKPRLDKLLRKPGYEV</sequence>
<name>A0A3A1Y3P0_9GAMM</name>
<evidence type="ECO:0000259" key="2">
    <source>
        <dbReference type="Pfam" id="PF01361"/>
    </source>
</evidence>